<proteinExistence type="predicted"/>
<sequence length="355" mass="41724">MPAKQPYSKIRDMFKDQGYELVTKEEDYKNSTTKVHIICDNGHNHEMYPKDFKNGVRCAKCKGLARHTYEVVKETVEKEGHTLLSGTYTNNRSKLHIICPHGHSMYTSFDRFKRGDRCRRCRSSRGENVIRFILNEVLPSNVEVTEQKSVLYKGKKYAFDFFIDTGRGTYIEYDGEQHFRPVDFWGGAQGFKDQKYRDKQKEEYVKQKGAGLLRIPYTISTPEIYEAIINFLKDEVSVEPLDAEKLSNAEYYGKYTFSMNDVAEFYKHHTVKETAKQFNLNEATVHRYFIQVYGVAKRVMKKQQIKEEMAKYYLTHSNKETQKKYKISDRTLQTYFKEVYGTDKTNYLKSLDSTS</sequence>
<protein>
    <submittedName>
        <fullName evidence="1">Group I intron protein</fullName>
    </submittedName>
</protein>
<name>A0A076G7J2_9CAUD</name>
<organism evidence="1 2">
    <name type="scientific">Bacillus phage Bobb</name>
    <dbReference type="NCBI Taxonomy" id="1527469"/>
    <lineage>
        <taxon>Viruses</taxon>
        <taxon>Duplodnaviria</taxon>
        <taxon>Heunggongvirae</taxon>
        <taxon>Uroviricota</taxon>
        <taxon>Caudoviricetes</taxon>
        <taxon>Herelleviridae</taxon>
        <taxon>Bastillevirinae</taxon>
        <taxon>Agatevirus</taxon>
        <taxon>Agatevirus bobb</taxon>
    </lineage>
</organism>
<reference evidence="1 2" key="1">
    <citation type="submission" date="2014-06" db="EMBL/GenBank/DDBJ databases">
        <title>Bioinformatic genomic analysis of Bacillus phage Bobb.</title>
        <authorList>
            <person name="Lewis H.M.N."/>
            <person name="Temple L."/>
            <person name="Barth R.N."/>
            <person name="Bowles K.M."/>
            <person name="Churchin D.I."/>
            <person name="Scott-Croshaw C."/>
            <person name="Glasgow G.H."/>
            <person name="Gloe M.W."/>
            <person name="McGough T.M."/>
            <person name="Nutbrown S.A."/>
            <person name="Romulus S.R."/>
            <person name="Sanders K.A.M."/>
            <person name="Diachok C.R."/>
            <person name="Serigano J.P."/>
            <person name="Shin D."/>
            <person name="Suresh M.H."/>
            <person name="Conner A.R.N."/>
            <person name="Korba R.M."/>
            <person name="Livermore R.J."/>
            <person name="Rohlf M.B."/>
            <person name="Utterback S.D."/>
            <person name="Wilson V.E."/>
        </authorList>
    </citation>
    <scope>NUCLEOTIDE SEQUENCE [LARGE SCALE GENOMIC DNA]</scope>
</reference>
<evidence type="ECO:0000313" key="1">
    <source>
        <dbReference type="EMBL" id="AII28086.1"/>
    </source>
</evidence>
<dbReference type="GeneID" id="20283472"/>
<evidence type="ECO:0000313" key="2">
    <source>
        <dbReference type="Proteomes" id="UP000028664"/>
    </source>
</evidence>
<dbReference type="Proteomes" id="UP000028664">
    <property type="component" value="Segment"/>
</dbReference>
<dbReference type="OrthoDB" id="24132at10239"/>
<dbReference type="RefSeq" id="YP_009056454.1">
    <property type="nucleotide sequence ID" value="NC_024792.1"/>
</dbReference>
<dbReference type="Gene3D" id="3.40.960.10">
    <property type="entry name" value="VSR Endonuclease"/>
    <property type="match status" value="1"/>
</dbReference>
<dbReference type="KEGG" id="vg:20283472"/>
<dbReference type="EMBL" id="KM051843">
    <property type="protein sequence ID" value="AII28086.1"/>
    <property type="molecule type" value="Genomic_DNA"/>
</dbReference>
<keyword evidence="2" id="KW-1185">Reference proteome</keyword>
<accession>A0A076G7J2</accession>